<sequence length="366" mass="39007">MRRLAIRALVLLAALIATQPGHADSSAYVAGGIEVAAEAEDAVKAKDAAIAEAMLTAYRRVAARIAVGGRVPEISAGRAEGLASSFSIDREVIGANGYRATFTVSFSPEGMRRHLSASGVRVVDERAPPVLVVPVLVLGGEARLWEGARQFAAALEAQKGADGLAPVILPSSSRQDAELDRDYLLSLAPIEATKLRMRYDAHSVVLAIAEPRQGEVRLTLRGEDAAGPIDSANTVEGGLDAAAAAVVSALEERWKRVMSGIAVAQPKETGRELRGPITASSSRVAPLSPDPLWVRVLLRYGDDWRDIRRRIEISGGSDGIALDYLEPGLAEIRLWPRGDPMDLVRRLSQVGLDLFPAGGGWVLQSY</sequence>
<dbReference type="eggNOG" id="COG3249">
    <property type="taxonomic scope" value="Bacteria"/>
</dbReference>
<comment type="caution">
    <text evidence="2">The sequence shown here is derived from an EMBL/GenBank/DDBJ whole genome shotgun (WGS) entry which is preliminary data.</text>
</comment>
<dbReference type="RefSeq" id="WP_023433695.1">
    <property type="nucleotide sequence ID" value="NZ_AWXZ01000039.1"/>
</dbReference>
<dbReference type="AlphaFoldDB" id="V4RDR1"/>
<keyword evidence="3" id="KW-1185">Reference proteome</keyword>
<reference evidence="2 3" key="1">
    <citation type="journal article" date="2014" name="Genome Announc.">
        <title>Draft Genome Sequence of Lutibaculum baratangense Strain AMV1T, Isolated from a Mud Volcano in Andamans, India.</title>
        <authorList>
            <person name="Singh A."/>
            <person name="Sreenivas A."/>
            <person name="Sathyanarayana Reddy G."/>
            <person name="Pinnaka A.K."/>
            <person name="Shivaji S."/>
        </authorList>
    </citation>
    <scope>NUCLEOTIDE SEQUENCE [LARGE SCALE GENOMIC DNA]</scope>
    <source>
        <strain evidence="2 3">AMV1</strain>
    </source>
</reference>
<evidence type="ECO:0000313" key="2">
    <source>
        <dbReference type="EMBL" id="ESR23509.1"/>
    </source>
</evidence>
<feature type="chain" id="PRO_5004725559" description="DUF2066 domain-containing protein" evidence="1">
    <location>
        <begin position="24"/>
        <end position="366"/>
    </location>
</feature>
<dbReference type="OrthoDB" id="7928976at2"/>
<name>V4RDR1_9HYPH</name>
<dbReference type="Proteomes" id="UP000017819">
    <property type="component" value="Unassembled WGS sequence"/>
</dbReference>
<gene>
    <name evidence="2" type="ORF">N177_3577</name>
</gene>
<feature type="signal peptide" evidence="1">
    <location>
        <begin position="1"/>
        <end position="23"/>
    </location>
</feature>
<evidence type="ECO:0000313" key="3">
    <source>
        <dbReference type="Proteomes" id="UP000017819"/>
    </source>
</evidence>
<proteinExistence type="predicted"/>
<dbReference type="InterPro" id="IPR018642">
    <property type="entry name" value="DUF2066"/>
</dbReference>
<dbReference type="STRING" id="631454.N177_3577"/>
<organism evidence="2 3">
    <name type="scientific">Lutibaculum baratangense AMV1</name>
    <dbReference type="NCBI Taxonomy" id="631454"/>
    <lineage>
        <taxon>Bacteria</taxon>
        <taxon>Pseudomonadati</taxon>
        <taxon>Pseudomonadota</taxon>
        <taxon>Alphaproteobacteria</taxon>
        <taxon>Hyphomicrobiales</taxon>
        <taxon>Tepidamorphaceae</taxon>
        <taxon>Lutibaculum</taxon>
    </lineage>
</organism>
<keyword evidence="1" id="KW-0732">Signal</keyword>
<evidence type="ECO:0000256" key="1">
    <source>
        <dbReference type="SAM" id="SignalP"/>
    </source>
</evidence>
<accession>V4RDR1</accession>
<dbReference type="Pfam" id="PF09839">
    <property type="entry name" value="DUF2066"/>
    <property type="match status" value="1"/>
</dbReference>
<dbReference type="EMBL" id="AWXZ01000039">
    <property type="protein sequence ID" value="ESR23509.1"/>
    <property type="molecule type" value="Genomic_DNA"/>
</dbReference>
<protein>
    <recommendedName>
        <fullName evidence="4">DUF2066 domain-containing protein</fullName>
    </recommendedName>
</protein>
<evidence type="ECO:0008006" key="4">
    <source>
        <dbReference type="Google" id="ProtNLM"/>
    </source>
</evidence>